<dbReference type="EMBL" id="CP001681">
    <property type="protein sequence ID" value="ACU06422.1"/>
    <property type="molecule type" value="Genomic_DNA"/>
</dbReference>
<reference evidence="2 3" key="1">
    <citation type="journal article" date="2009" name="Stand. Genomic Sci.">
        <title>Complete genome sequence of Pedobacter heparinus type strain (HIM 762-3).</title>
        <authorList>
            <person name="Han C."/>
            <person name="Spring S."/>
            <person name="Lapidus A."/>
            <person name="Del Rio T.G."/>
            <person name="Tice H."/>
            <person name="Copeland A."/>
            <person name="Cheng J.F."/>
            <person name="Lucas S."/>
            <person name="Chen F."/>
            <person name="Nolan M."/>
            <person name="Bruce D."/>
            <person name="Goodwin L."/>
            <person name="Pitluck S."/>
            <person name="Ivanova N."/>
            <person name="Mavromatis K."/>
            <person name="Mikhailova N."/>
            <person name="Pati A."/>
            <person name="Chen A."/>
            <person name="Palaniappan K."/>
            <person name="Land M."/>
            <person name="Hauser L."/>
            <person name="Chang Y.J."/>
            <person name="Jeffries C.C."/>
            <person name="Saunders E."/>
            <person name="Chertkov O."/>
            <person name="Brettin T."/>
            <person name="Goker M."/>
            <person name="Rohde M."/>
            <person name="Bristow J."/>
            <person name="Eisen J.A."/>
            <person name="Markowitz V."/>
            <person name="Hugenholtz P."/>
            <person name="Kyrpides N.C."/>
            <person name="Klenk H.P."/>
            <person name="Detter J.C."/>
        </authorList>
    </citation>
    <scope>NUCLEOTIDE SEQUENCE [LARGE SCALE GENOMIC DNA]</scope>
    <source>
        <strain evidence="3">ATCC 13125 / DSM 2366 / CIP 104194 / JCM 7457 / NBRC 12017 / NCIMB 9290 / NRRL B-14731 / HIM 762-3</strain>
    </source>
</reference>
<keyword evidence="3" id="KW-1185">Reference proteome</keyword>
<name>C6XXB6_PEDHD</name>
<accession>C6XXB6</accession>
<dbReference type="Proteomes" id="UP000000852">
    <property type="component" value="Chromosome"/>
</dbReference>
<evidence type="ECO:0000313" key="3">
    <source>
        <dbReference type="Proteomes" id="UP000000852"/>
    </source>
</evidence>
<sequence length="175" mass="20392">MKDKGMEEFIKAHRKEFDVKMPSDEVWSRIDAALDREKEKKTVKWPVWVGVAASLLLVLGVLMFNHRKAAHQPELADISRVYARKELRFASLIEEKKDSLQIYASKNPKLYARFNADLNELGNDYEALKRELPQSPNQRVVVRAMVKNLELQLQVINQQLSIINDVNQYKEENQL</sequence>
<dbReference type="KEGG" id="phe:Phep_4231"/>
<feature type="transmembrane region" description="Helical" evidence="1">
    <location>
        <begin position="45"/>
        <end position="64"/>
    </location>
</feature>
<keyword evidence="1" id="KW-1133">Transmembrane helix</keyword>
<evidence type="ECO:0000313" key="2">
    <source>
        <dbReference type="EMBL" id="ACU06422.1"/>
    </source>
</evidence>
<dbReference type="AlphaFoldDB" id="C6XXB6"/>
<dbReference type="STRING" id="485917.Phep_4231"/>
<organism evidence="2 3">
    <name type="scientific">Pedobacter heparinus (strain ATCC 13125 / DSM 2366 / CIP 104194 / JCM 7457 / NBRC 12017 / NCIMB 9290 / NRRL B-14731 / HIM 762-3)</name>
    <dbReference type="NCBI Taxonomy" id="485917"/>
    <lineage>
        <taxon>Bacteria</taxon>
        <taxon>Pseudomonadati</taxon>
        <taxon>Bacteroidota</taxon>
        <taxon>Sphingobacteriia</taxon>
        <taxon>Sphingobacteriales</taxon>
        <taxon>Sphingobacteriaceae</taxon>
        <taxon>Pedobacter</taxon>
    </lineage>
</organism>
<keyword evidence="1" id="KW-0812">Transmembrane</keyword>
<evidence type="ECO:0008006" key="4">
    <source>
        <dbReference type="Google" id="ProtNLM"/>
    </source>
</evidence>
<keyword evidence="1" id="KW-0472">Membrane</keyword>
<dbReference type="RefSeq" id="WP_015810029.1">
    <property type="nucleotide sequence ID" value="NC_013061.1"/>
</dbReference>
<evidence type="ECO:0000256" key="1">
    <source>
        <dbReference type="SAM" id="Phobius"/>
    </source>
</evidence>
<dbReference type="OrthoDB" id="1120747at2"/>
<protein>
    <recommendedName>
        <fullName evidence="4">Anti-sigma factor</fullName>
    </recommendedName>
</protein>
<proteinExistence type="predicted"/>
<dbReference type="eggNOG" id="ENOG5030YA2">
    <property type="taxonomic scope" value="Bacteria"/>
</dbReference>
<dbReference type="HOGENOM" id="CLU_114925_0_0_10"/>
<gene>
    <name evidence="2" type="ordered locus">Phep_4231</name>
</gene>